<proteinExistence type="inferred from homology"/>
<evidence type="ECO:0000256" key="7">
    <source>
        <dbReference type="ARBA" id="ARBA00022989"/>
    </source>
</evidence>
<gene>
    <name evidence="14" type="ORF">H8790_04195</name>
</gene>
<keyword evidence="5 13" id="KW-0812">Transmembrane</keyword>
<evidence type="ECO:0000256" key="1">
    <source>
        <dbReference type="ARBA" id="ARBA00004651"/>
    </source>
</evidence>
<dbReference type="GO" id="GO:0015095">
    <property type="term" value="F:magnesium ion transmembrane transporter activity"/>
    <property type="evidence" value="ECO:0007669"/>
    <property type="project" value="TreeGrafter"/>
</dbReference>
<dbReference type="EMBL" id="CP060490">
    <property type="protein sequence ID" value="QNL45227.1"/>
    <property type="molecule type" value="Genomic_DNA"/>
</dbReference>
<keyword evidence="9 13" id="KW-0472">Membrane</keyword>
<dbReference type="Proteomes" id="UP000515960">
    <property type="component" value="Chromosome"/>
</dbReference>
<accession>A0A7G9B6P6</accession>
<dbReference type="KEGG" id="ohi:H8790_04195"/>
<keyword evidence="8" id="KW-0406">Ion transport</keyword>
<dbReference type="PANTHER" id="PTHR46494">
    <property type="entry name" value="CORA FAMILY METAL ION TRANSPORTER (EUROFUNG)"/>
    <property type="match status" value="1"/>
</dbReference>
<keyword evidence="6" id="KW-0460">Magnesium</keyword>
<dbReference type="Gene3D" id="1.20.58.340">
    <property type="entry name" value="Magnesium transport protein CorA, transmembrane region"/>
    <property type="match status" value="2"/>
</dbReference>
<feature type="coiled-coil region" evidence="12">
    <location>
        <begin position="103"/>
        <end position="130"/>
    </location>
</feature>
<comment type="similarity">
    <text evidence="2">Belongs to the CorA metal ion transporter (MIT) (TC 1.A.35) family.</text>
</comment>
<dbReference type="InterPro" id="IPR002523">
    <property type="entry name" value="MgTranspt_CorA/ZnTranspt_ZntB"/>
</dbReference>
<evidence type="ECO:0000256" key="8">
    <source>
        <dbReference type="ARBA" id="ARBA00023065"/>
    </source>
</evidence>
<dbReference type="AlphaFoldDB" id="A0A7G9B6P6"/>
<evidence type="ECO:0000256" key="6">
    <source>
        <dbReference type="ARBA" id="ARBA00022842"/>
    </source>
</evidence>
<dbReference type="SUPFAM" id="SSF144083">
    <property type="entry name" value="Magnesium transport protein CorA, transmembrane region"/>
    <property type="match status" value="1"/>
</dbReference>
<name>A0A7G9B6P6_9FIRM</name>
<dbReference type="InterPro" id="IPR045863">
    <property type="entry name" value="CorA_TM1_TM2"/>
</dbReference>
<evidence type="ECO:0000256" key="3">
    <source>
        <dbReference type="ARBA" id="ARBA00022448"/>
    </source>
</evidence>
<dbReference type="GO" id="GO:0000287">
    <property type="term" value="F:magnesium ion binding"/>
    <property type="evidence" value="ECO:0007669"/>
    <property type="project" value="TreeGrafter"/>
</dbReference>
<feature type="transmembrane region" description="Helical" evidence="13">
    <location>
        <begin position="250"/>
        <end position="270"/>
    </location>
</feature>
<sequence length="276" mass="32588">MQKVLYINEMETCSSDMDDRVAEHIRSGQVVTFEGMAEYDLLAFDWYDVSYAGTDTSRILIYLDREDLFFFCEDKKAYEKVRALLPEGEGNERTLYRFFLGLLQEDLAHLEQYEGEITDAEDAALKSSRRDYLDKIVEYRKELLRLKRYYEQLDAILDNLTANDNGLLTEDAVRHLAILANRTERYRGSVLNLRDYVTQMREAYQSQIDIEQNNLMRIFTVITAVFLPLTLLVGWYGMNFKNMPELSWPYSYPVFILCSLLICAGLIWYFKKKKWF</sequence>
<keyword evidence="7 13" id="KW-1133">Transmembrane helix</keyword>
<evidence type="ECO:0000313" key="14">
    <source>
        <dbReference type="EMBL" id="QNL45227.1"/>
    </source>
</evidence>
<evidence type="ECO:0000256" key="2">
    <source>
        <dbReference type="ARBA" id="ARBA00009765"/>
    </source>
</evidence>
<keyword evidence="12" id="KW-0175">Coiled coil</keyword>
<dbReference type="Pfam" id="PF01544">
    <property type="entry name" value="CorA"/>
    <property type="match status" value="1"/>
</dbReference>
<evidence type="ECO:0000256" key="12">
    <source>
        <dbReference type="SAM" id="Coils"/>
    </source>
</evidence>
<dbReference type="InterPro" id="IPR045861">
    <property type="entry name" value="CorA_cytoplasmic_dom"/>
</dbReference>
<evidence type="ECO:0000256" key="13">
    <source>
        <dbReference type="SAM" id="Phobius"/>
    </source>
</evidence>
<comment type="catalytic activity">
    <reaction evidence="10">
        <text>Mg(2+)(in) = Mg(2+)(out)</text>
        <dbReference type="Rhea" id="RHEA:29827"/>
        <dbReference type="ChEBI" id="CHEBI:18420"/>
    </reaction>
</comment>
<comment type="subcellular location">
    <subcellularLocation>
        <location evidence="1">Cell membrane</location>
        <topology evidence="1">Multi-pass membrane protein</topology>
    </subcellularLocation>
</comment>
<dbReference type="SUPFAM" id="SSF143865">
    <property type="entry name" value="CorA soluble domain-like"/>
    <property type="match status" value="1"/>
</dbReference>
<keyword evidence="3" id="KW-0813">Transport</keyword>
<dbReference type="CDD" id="cd12826">
    <property type="entry name" value="EcCorA_ZntB-like_u1"/>
    <property type="match status" value="1"/>
</dbReference>
<evidence type="ECO:0000256" key="9">
    <source>
        <dbReference type="ARBA" id="ARBA00023136"/>
    </source>
</evidence>
<comment type="function">
    <text evidence="11">Mediates influx of magnesium ions. Alternates between open and closed states. Activated by low cytoplasmic Mg(2+) levels. Inactive when cytoplasmic Mg(2+) levels are high.</text>
</comment>
<evidence type="ECO:0000256" key="4">
    <source>
        <dbReference type="ARBA" id="ARBA00022475"/>
    </source>
</evidence>
<protein>
    <submittedName>
        <fullName evidence="14">Magnesium transporter</fullName>
    </submittedName>
</protein>
<feature type="transmembrane region" description="Helical" evidence="13">
    <location>
        <begin position="218"/>
        <end position="238"/>
    </location>
</feature>
<dbReference type="RefSeq" id="WP_187333680.1">
    <property type="nucleotide sequence ID" value="NZ_CP060490.1"/>
</dbReference>
<dbReference type="GO" id="GO:0050897">
    <property type="term" value="F:cobalt ion binding"/>
    <property type="evidence" value="ECO:0007669"/>
    <property type="project" value="TreeGrafter"/>
</dbReference>
<dbReference type="FunFam" id="1.20.58.340:FF:000004">
    <property type="entry name" value="Magnesium transport protein CorA"/>
    <property type="match status" value="1"/>
</dbReference>
<organism evidence="14 15">
    <name type="scientific">Oscillibacter hominis</name>
    <dbReference type="NCBI Taxonomy" id="2763056"/>
    <lineage>
        <taxon>Bacteria</taxon>
        <taxon>Bacillati</taxon>
        <taxon>Bacillota</taxon>
        <taxon>Clostridia</taxon>
        <taxon>Eubacteriales</taxon>
        <taxon>Oscillospiraceae</taxon>
        <taxon>Oscillibacter</taxon>
    </lineage>
</organism>
<evidence type="ECO:0000256" key="11">
    <source>
        <dbReference type="ARBA" id="ARBA00045497"/>
    </source>
</evidence>
<evidence type="ECO:0000256" key="5">
    <source>
        <dbReference type="ARBA" id="ARBA00022692"/>
    </source>
</evidence>
<keyword evidence="15" id="KW-1185">Reference proteome</keyword>
<keyword evidence="4" id="KW-1003">Cell membrane</keyword>
<dbReference type="PANTHER" id="PTHR46494:SF1">
    <property type="entry name" value="CORA FAMILY METAL ION TRANSPORTER (EUROFUNG)"/>
    <property type="match status" value="1"/>
</dbReference>
<evidence type="ECO:0000256" key="10">
    <source>
        <dbReference type="ARBA" id="ARBA00034269"/>
    </source>
</evidence>
<evidence type="ECO:0000313" key="15">
    <source>
        <dbReference type="Proteomes" id="UP000515960"/>
    </source>
</evidence>
<reference evidence="14 15" key="1">
    <citation type="submission" date="2020-08" db="EMBL/GenBank/DDBJ databases">
        <authorList>
            <person name="Liu C."/>
            <person name="Sun Q."/>
        </authorList>
    </citation>
    <scope>NUCLEOTIDE SEQUENCE [LARGE SCALE GENOMIC DNA]</scope>
    <source>
        <strain evidence="14 15">NSJ-62</strain>
    </source>
</reference>
<dbReference type="GO" id="GO:0015087">
    <property type="term" value="F:cobalt ion transmembrane transporter activity"/>
    <property type="evidence" value="ECO:0007669"/>
    <property type="project" value="TreeGrafter"/>
</dbReference>
<dbReference type="GO" id="GO:0005886">
    <property type="term" value="C:plasma membrane"/>
    <property type="evidence" value="ECO:0007669"/>
    <property type="project" value="UniProtKB-SubCell"/>
</dbReference>